<proteinExistence type="predicted"/>
<evidence type="ECO:0000256" key="1">
    <source>
        <dbReference type="SAM" id="MobiDB-lite"/>
    </source>
</evidence>
<protein>
    <submittedName>
        <fullName evidence="2">Methylmalonate-semialdehyde dehydrogenase [acylating] mitochondrial</fullName>
    </submittedName>
</protein>
<accession>A0AAD9F8Q6</accession>
<dbReference type="AlphaFoldDB" id="A0AAD9F8Q6"/>
<evidence type="ECO:0000313" key="3">
    <source>
        <dbReference type="Proteomes" id="UP001228049"/>
    </source>
</evidence>
<feature type="compositionally biased region" description="Polar residues" evidence="1">
    <location>
        <begin position="80"/>
        <end position="93"/>
    </location>
</feature>
<gene>
    <name evidence="2" type="ORF">KUDE01_007965</name>
</gene>
<feature type="region of interest" description="Disordered" evidence="1">
    <location>
        <begin position="28"/>
        <end position="49"/>
    </location>
</feature>
<dbReference type="Proteomes" id="UP001228049">
    <property type="component" value="Unassembled WGS sequence"/>
</dbReference>
<organism evidence="2 3">
    <name type="scientific">Dissostichus eleginoides</name>
    <name type="common">Patagonian toothfish</name>
    <name type="synonym">Dissostichus amissus</name>
    <dbReference type="NCBI Taxonomy" id="100907"/>
    <lineage>
        <taxon>Eukaryota</taxon>
        <taxon>Metazoa</taxon>
        <taxon>Chordata</taxon>
        <taxon>Craniata</taxon>
        <taxon>Vertebrata</taxon>
        <taxon>Euteleostomi</taxon>
        <taxon>Actinopterygii</taxon>
        <taxon>Neopterygii</taxon>
        <taxon>Teleostei</taxon>
        <taxon>Neoteleostei</taxon>
        <taxon>Acanthomorphata</taxon>
        <taxon>Eupercaria</taxon>
        <taxon>Perciformes</taxon>
        <taxon>Notothenioidei</taxon>
        <taxon>Nototheniidae</taxon>
        <taxon>Dissostichus</taxon>
    </lineage>
</organism>
<evidence type="ECO:0000313" key="2">
    <source>
        <dbReference type="EMBL" id="KAK1892894.1"/>
    </source>
</evidence>
<feature type="region of interest" description="Disordered" evidence="1">
    <location>
        <begin position="80"/>
        <end position="99"/>
    </location>
</feature>
<sequence>MGCFVVANADAETAVTEEGLCLLVFRIPPKTPPPDSKPRGRVGSGRHPFCHNTDRQSVAFLQQSPEVTELWRSPVTSVPLTLPESCQSQQTHTTGRDSH</sequence>
<dbReference type="EMBL" id="JASDAP010000013">
    <property type="protein sequence ID" value="KAK1892894.1"/>
    <property type="molecule type" value="Genomic_DNA"/>
</dbReference>
<name>A0AAD9F8Q6_DISEL</name>
<keyword evidence="3" id="KW-1185">Reference proteome</keyword>
<reference evidence="2" key="1">
    <citation type="submission" date="2023-04" db="EMBL/GenBank/DDBJ databases">
        <title>Chromosome-level genome of Chaenocephalus aceratus.</title>
        <authorList>
            <person name="Park H."/>
        </authorList>
    </citation>
    <scope>NUCLEOTIDE SEQUENCE</scope>
    <source>
        <strain evidence="2">DE</strain>
        <tissue evidence="2">Muscle</tissue>
    </source>
</reference>
<comment type="caution">
    <text evidence="2">The sequence shown here is derived from an EMBL/GenBank/DDBJ whole genome shotgun (WGS) entry which is preliminary data.</text>
</comment>